<dbReference type="GO" id="GO:0008157">
    <property type="term" value="F:protein phosphatase 1 binding"/>
    <property type="evidence" value="ECO:0007669"/>
    <property type="project" value="TreeGrafter"/>
</dbReference>
<dbReference type="GO" id="GO:0005979">
    <property type="term" value="P:regulation of glycogen biosynthetic process"/>
    <property type="evidence" value="ECO:0007669"/>
    <property type="project" value="TreeGrafter"/>
</dbReference>
<feature type="compositionally biased region" description="Basic and acidic residues" evidence="1">
    <location>
        <begin position="446"/>
        <end position="457"/>
    </location>
</feature>
<evidence type="ECO:0000256" key="1">
    <source>
        <dbReference type="SAM" id="MobiDB-lite"/>
    </source>
</evidence>
<feature type="region of interest" description="Disordered" evidence="1">
    <location>
        <begin position="99"/>
        <end position="148"/>
    </location>
</feature>
<dbReference type="AlphaFoldDB" id="A0A9P5MV96"/>
<dbReference type="Gene3D" id="2.60.40.2440">
    <property type="entry name" value="Carbohydrate binding type-21 domain"/>
    <property type="match status" value="1"/>
</dbReference>
<evidence type="ECO:0000259" key="2">
    <source>
        <dbReference type="PROSITE" id="PS51159"/>
    </source>
</evidence>
<feature type="domain" description="CBM21" evidence="2">
    <location>
        <begin position="216"/>
        <end position="325"/>
    </location>
</feature>
<sequence length="610" mass="67277">MASTAFTGYDCPPTRDIHWRNSSTTPLSEIPRRFASADVIYTTGGFPTTLTPPNSNSSSAPTLRPAKAGFSCNAHFTRNPDLTLSRDLSESHVDALPGIVARTPPLPRKKSGEPLKPSLKLRSRPLGSLATGRVNSSPSKSAPATPTHKGVRFHSQLEHVKHFVAEQKPLAVSCDGSPTDTSGTDSEFAPFIYPRDDDLKERPLVMHRIDVPIASSLAEDTRDIAVENIDLVGTTVEGIVRVRNLAFNKSIAVYFTLDNWGTTSEVTARYKASLPNGTFDWFRFSINLADVLSRAQAKTLYLAARYAVSGREIWDNNSGRNYQVRIVHEKALKVNKEAMVESCEEPFQADDINHVMDLRRRLEQVVKHGCPSETISSILSQESRRRWESFSPTPTPPLRDGTPSSKVKEFFAARYDIAALSRCPPAATRQTGPAHPDTDEVSSFFPDRDPDSDHNSDDGNIPVPSRRRQRSGARNHTRGGSIDLSDAPGVKRTPLASLFARPQTQPYARFNSFPPHPSPKQQLSRDESAITSSSPSCSLSSSPSSSPAELVSPTRLMDMDENRNSPIQYLDYHDIVNRYCFYTGPRPRGVLEHPGFIPLSPSASSIEEFP</sequence>
<dbReference type="GO" id="GO:2001069">
    <property type="term" value="F:glycogen binding"/>
    <property type="evidence" value="ECO:0007669"/>
    <property type="project" value="TreeGrafter"/>
</dbReference>
<reference evidence="3" key="1">
    <citation type="submission" date="2019-10" db="EMBL/GenBank/DDBJ databases">
        <authorList>
            <consortium name="DOE Joint Genome Institute"/>
            <person name="Kuo A."/>
            <person name="Miyauchi S."/>
            <person name="Kiss E."/>
            <person name="Drula E."/>
            <person name="Kohler A."/>
            <person name="Sanchez-Garcia M."/>
            <person name="Andreopoulos B."/>
            <person name="Barry K.W."/>
            <person name="Bonito G."/>
            <person name="Buee M."/>
            <person name="Carver A."/>
            <person name="Chen C."/>
            <person name="Cichocki N."/>
            <person name="Clum A."/>
            <person name="Culley D."/>
            <person name="Crous P.W."/>
            <person name="Fauchery L."/>
            <person name="Girlanda M."/>
            <person name="Hayes R."/>
            <person name="Keri Z."/>
            <person name="LaButti K."/>
            <person name="Lipzen A."/>
            <person name="Lombard V."/>
            <person name="Magnuson J."/>
            <person name="Maillard F."/>
            <person name="Morin E."/>
            <person name="Murat C."/>
            <person name="Nolan M."/>
            <person name="Ohm R."/>
            <person name="Pangilinan J."/>
            <person name="Pereira M."/>
            <person name="Perotto S."/>
            <person name="Peter M."/>
            <person name="Riley R."/>
            <person name="Sitrit Y."/>
            <person name="Stielow B."/>
            <person name="Szollosi G."/>
            <person name="Zifcakova L."/>
            <person name="Stursova M."/>
            <person name="Spatafora J.W."/>
            <person name="Tedersoo L."/>
            <person name="Vaario L.-M."/>
            <person name="Yamada A."/>
            <person name="Yan M."/>
            <person name="Wang P."/>
            <person name="Xu J."/>
            <person name="Bruns T."/>
            <person name="Baldrian P."/>
            <person name="Vilgalys R."/>
            <person name="Henrissat B."/>
            <person name="Grigoriev I.V."/>
            <person name="Hibbett D."/>
            <person name="Nagy L.G."/>
            <person name="Martin F.M."/>
        </authorList>
    </citation>
    <scope>NUCLEOTIDE SEQUENCE</scope>
    <source>
        <strain evidence="3">Prilba</strain>
    </source>
</reference>
<dbReference type="OrthoDB" id="1881at2759"/>
<gene>
    <name evidence="3" type="ORF">DFH94DRAFT_692901</name>
</gene>
<keyword evidence="4" id="KW-1185">Reference proteome</keyword>
<dbReference type="EMBL" id="WHVB01000009">
    <property type="protein sequence ID" value="KAF8479503.1"/>
    <property type="molecule type" value="Genomic_DNA"/>
</dbReference>
<evidence type="ECO:0000313" key="3">
    <source>
        <dbReference type="EMBL" id="KAF8479503.1"/>
    </source>
</evidence>
<feature type="compositionally biased region" description="Low complexity" evidence="1">
    <location>
        <begin position="136"/>
        <end position="147"/>
    </location>
</feature>
<feature type="region of interest" description="Disordered" evidence="1">
    <location>
        <begin position="425"/>
        <end position="489"/>
    </location>
</feature>
<dbReference type="InterPro" id="IPR038175">
    <property type="entry name" value="CBM21_dom_sf"/>
</dbReference>
<evidence type="ECO:0000313" key="4">
    <source>
        <dbReference type="Proteomes" id="UP000759537"/>
    </source>
</evidence>
<name>A0A9P5MV96_9AGAM</name>
<dbReference type="Proteomes" id="UP000759537">
    <property type="component" value="Unassembled WGS sequence"/>
</dbReference>
<dbReference type="GO" id="GO:0000164">
    <property type="term" value="C:protein phosphatase type 1 complex"/>
    <property type="evidence" value="ECO:0007669"/>
    <property type="project" value="TreeGrafter"/>
</dbReference>
<feature type="region of interest" description="Disordered" evidence="1">
    <location>
        <begin position="377"/>
        <end position="404"/>
    </location>
</feature>
<dbReference type="InterPro" id="IPR005036">
    <property type="entry name" value="CBM21_dom"/>
</dbReference>
<feature type="compositionally biased region" description="Basic residues" evidence="1">
    <location>
        <begin position="465"/>
        <end position="477"/>
    </location>
</feature>
<feature type="region of interest" description="Disordered" evidence="1">
    <location>
        <begin position="507"/>
        <end position="559"/>
    </location>
</feature>
<dbReference type="PANTHER" id="PTHR12307">
    <property type="entry name" value="PROTEIN PHOSPHATASE 1 REGULATORY SUBUNIT"/>
    <property type="match status" value="1"/>
</dbReference>
<proteinExistence type="predicted"/>
<accession>A0A9P5MV96</accession>
<comment type="caution">
    <text evidence="3">The sequence shown here is derived from an EMBL/GenBank/DDBJ whole genome shotgun (WGS) entry which is preliminary data.</text>
</comment>
<dbReference type="PROSITE" id="PS51159">
    <property type="entry name" value="CBM21"/>
    <property type="match status" value="1"/>
</dbReference>
<protein>
    <submittedName>
        <fullName evidence="3">Phosphatase regulatory subunit-domain-containing protein</fullName>
    </submittedName>
</protein>
<dbReference type="InterPro" id="IPR050782">
    <property type="entry name" value="PP1_regulatory_subunit_3"/>
</dbReference>
<dbReference type="Pfam" id="PF03370">
    <property type="entry name" value="CBM_21"/>
    <property type="match status" value="1"/>
</dbReference>
<feature type="compositionally biased region" description="Low complexity" evidence="1">
    <location>
        <begin position="532"/>
        <end position="547"/>
    </location>
</feature>
<organism evidence="3 4">
    <name type="scientific">Russula ochroleuca</name>
    <dbReference type="NCBI Taxonomy" id="152965"/>
    <lineage>
        <taxon>Eukaryota</taxon>
        <taxon>Fungi</taxon>
        <taxon>Dikarya</taxon>
        <taxon>Basidiomycota</taxon>
        <taxon>Agaricomycotina</taxon>
        <taxon>Agaricomycetes</taxon>
        <taxon>Russulales</taxon>
        <taxon>Russulaceae</taxon>
        <taxon>Russula</taxon>
    </lineage>
</organism>
<reference evidence="3" key="2">
    <citation type="journal article" date="2020" name="Nat. Commun.">
        <title>Large-scale genome sequencing of mycorrhizal fungi provides insights into the early evolution of symbiotic traits.</title>
        <authorList>
            <person name="Miyauchi S."/>
            <person name="Kiss E."/>
            <person name="Kuo A."/>
            <person name="Drula E."/>
            <person name="Kohler A."/>
            <person name="Sanchez-Garcia M."/>
            <person name="Morin E."/>
            <person name="Andreopoulos B."/>
            <person name="Barry K.W."/>
            <person name="Bonito G."/>
            <person name="Buee M."/>
            <person name="Carver A."/>
            <person name="Chen C."/>
            <person name="Cichocki N."/>
            <person name="Clum A."/>
            <person name="Culley D."/>
            <person name="Crous P.W."/>
            <person name="Fauchery L."/>
            <person name="Girlanda M."/>
            <person name="Hayes R.D."/>
            <person name="Keri Z."/>
            <person name="LaButti K."/>
            <person name="Lipzen A."/>
            <person name="Lombard V."/>
            <person name="Magnuson J."/>
            <person name="Maillard F."/>
            <person name="Murat C."/>
            <person name="Nolan M."/>
            <person name="Ohm R.A."/>
            <person name="Pangilinan J."/>
            <person name="Pereira M.F."/>
            <person name="Perotto S."/>
            <person name="Peter M."/>
            <person name="Pfister S."/>
            <person name="Riley R."/>
            <person name="Sitrit Y."/>
            <person name="Stielow J.B."/>
            <person name="Szollosi G."/>
            <person name="Zifcakova L."/>
            <person name="Stursova M."/>
            <person name="Spatafora J.W."/>
            <person name="Tedersoo L."/>
            <person name="Vaario L.M."/>
            <person name="Yamada A."/>
            <person name="Yan M."/>
            <person name="Wang P."/>
            <person name="Xu J."/>
            <person name="Bruns T."/>
            <person name="Baldrian P."/>
            <person name="Vilgalys R."/>
            <person name="Dunand C."/>
            <person name="Henrissat B."/>
            <person name="Grigoriev I.V."/>
            <person name="Hibbett D."/>
            <person name="Nagy L.G."/>
            <person name="Martin F.M."/>
        </authorList>
    </citation>
    <scope>NUCLEOTIDE SEQUENCE</scope>
    <source>
        <strain evidence="3">Prilba</strain>
    </source>
</reference>
<dbReference type="PANTHER" id="PTHR12307:SF36">
    <property type="entry name" value="GLYCOGEN-BINDING SUBUNIT 76A"/>
    <property type="match status" value="1"/>
</dbReference>